<organism evidence="3 4">
    <name type="scientific">Cellulomonas marina</name>
    <dbReference type="NCBI Taxonomy" id="988821"/>
    <lineage>
        <taxon>Bacteria</taxon>
        <taxon>Bacillati</taxon>
        <taxon>Actinomycetota</taxon>
        <taxon>Actinomycetes</taxon>
        <taxon>Micrococcales</taxon>
        <taxon>Cellulomonadaceae</taxon>
        <taxon>Cellulomonas</taxon>
    </lineage>
</organism>
<dbReference type="STRING" id="988821.SAMN05421867_10687"/>
<proteinExistence type="predicted"/>
<dbReference type="InterPro" id="IPR002645">
    <property type="entry name" value="STAS_dom"/>
</dbReference>
<feature type="domain" description="STAS" evidence="2">
    <location>
        <begin position="35"/>
        <end position="127"/>
    </location>
</feature>
<dbReference type="InterPro" id="IPR058548">
    <property type="entry name" value="MlaB-like_STAS"/>
</dbReference>
<dbReference type="PANTHER" id="PTHR33495">
    <property type="entry name" value="ANTI-SIGMA FACTOR ANTAGONIST TM_1081-RELATED-RELATED"/>
    <property type="match status" value="1"/>
</dbReference>
<dbReference type="OrthoDB" id="9793697at2"/>
<dbReference type="RefSeq" id="WP_090032278.1">
    <property type="nucleotide sequence ID" value="NZ_BONM01000006.1"/>
</dbReference>
<keyword evidence="4" id="KW-1185">Reference proteome</keyword>
<protein>
    <submittedName>
        <fullName evidence="3">Anti-anti-sigma factor</fullName>
    </submittedName>
</protein>
<feature type="region of interest" description="Disordered" evidence="1">
    <location>
        <begin position="1"/>
        <end position="23"/>
    </location>
</feature>
<dbReference type="PROSITE" id="PS50801">
    <property type="entry name" value="STAS"/>
    <property type="match status" value="1"/>
</dbReference>
<dbReference type="InterPro" id="IPR036513">
    <property type="entry name" value="STAS_dom_sf"/>
</dbReference>
<evidence type="ECO:0000313" key="3">
    <source>
        <dbReference type="EMBL" id="SFB06431.1"/>
    </source>
</evidence>
<dbReference type="PANTHER" id="PTHR33495:SF2">
    <property type="entry name" value="ANTI-SIGMA FACTOR ANTAGONIST TM_1081-RELATED"/>
    <property type="match status" value="1"/>
</dbReference>
<gene>
    <name evidence="3" type="ORF">SAMN05421867_10687</name>
</gene>
<dbReference type="CDD" id="cd07043">
    <property type="entry name" value="STAS_anti-anti-sigma_factors"/>
    <property type="match status" value="1"/>
</dbReference>
<dbReference type="Gene3D" id="3.30.750.24">
    <property type="entry name" value="STAS domain"/>
    <property type="match status" value="1"/>
</dbReference>
<evidence type="ECO:0000259" key="2">
    <source>
        <dbReference type="PROSITE" id="PS50801"/>
    </source>
</evidence>
<dbReference type="Pfam" id="PF13466">
    <property type="entry name" value="STAS_2"/>
    <property type="match status" value="1"/>
</dbReference>
<sequence>MESSPSAASAPSHHLDDAAAAPSGAVVVHPEDARVVVTLTGDVDAALVDDLQQAAVDTSETGKPVVVDASGVDFIDSSGLKFLVRVATRSPEGTLTLAGPSPAFRFLLETAELTDVLRVVDEVPPAA</sequence>
<dbReference type="Proteomes" id="UP000199012">
    <property type="component" value="Unassembled WGS sequence"/>
</dbReference>
<dbReference type="AlphaFoldDB" id="A0A1I0XZF9"/>
<name>A0A1I0XZF9_9CELL</name>
<dbReference type="GO" id="GO:0043856">
    <property type="term" value="F:anti-sigma factor antagonist activity"/>
    <property type="evidence" value="ECO:0007669"/>
    <property type="project" value="TreeGrafter"/>
</dbReference>
<evidence type="ECO:0000256" key="1">
    <source>
        <dbReference type="SAM" id="MobiDB-lite"/>
    </source>
</evidence>
<dbReference type="SUPFAM" id="SSF52091">
    <property type="entry name" value="SpoIIaa-like"/>
    <property type="match status" value="1"/>
</dbReference>
<evidence type="ECO:0000313" key="4">
    <source>
        <dbReference type="Proteomes" id="UP000199012"/>
    </source>
</evidence>
<accession>A0A1I0XZF9</accession>
<reference evidence="3 4" key="1">
    <citation type="submission" date="2016-10" db="EMBL/GenBank/DDBJ databases">
        <authorList>
            <person name="de Groot N.N."/>
        </authorList>
    </citation>
    <scope>NUCLEOTIDE SEQUENCE [LARGE SCALE GENOMIC DNA]</scope>
    <source>
        <strain evidence="3 4">CGMCC 4.6945</strain>
    </source>
</reference>
<dbReference type="EMBL" id="FOKA01000006">
    <property type="protein sequence ID" value="SFB06431.1"/>
    <property type="molecule type" value="Genomic_DNA"/>
</dbReference>